<dbReference type="RefSeq" id="WP_092793944.1">
    <property type="nucleotide sequence ID" value="NZ_FNXF01000010.1"/>
</dbReference>
<keyword evidence="2" id="KW-0808">Transferase</keyword>
<gene>
    <name evidence="2" type="ORF">SAMN05660691_02600</name>
</gene>
<organism evidence="2 3">
    <name type="scientific">Rheinheimera pacifica</name>
    <dbReference type="NCBI Taxonomy" id="173990"/>
    <lineage>
        <taxon>Bacteria</taxon>
        <taxon>Pseudomonadati</taxon>
        <taxon>Pseudomonadota</taxon>
        <taxon>Gammaproteobacteria</taxon>
        <taxon>Chromatiales</taxon>
        <taxon>Chromatiaceae</taxon>
        <taxon>Rheinheimera</taxon>
    </lineage>
</organism>
<keyword evidence="3" id="KW-1185">Reference proteome</keyword>
<evidence type="ECO:0000259" key="1">
    <source>
        <dbReference type="Pfam" id="PF18765"/>
    </source>
</evidence>
<protein>
    <submittedName>
        <fullName evidence="2">Nucleotidyltransferase domain-containing protein</fullName>
    </submittedName>
</protein>
<feature type="domain" description="Polymerase beta nucleotidyltransferase" evidence="1">
    <location>
        <begin position="12"/>
        <end position="100"/>
    </location>
</feature>
<name>A0A1H6MM01_9GAMM</name>
<dbReference type="STRING" id="173990.SAMN05660691_02600"/>
<dbReference type="CDD" id="cd05403">
    <property type="entry name" value="NT_KNTase_like"/>
    <property type="match status" value="1"/>
</dbReference>
<dbReference type="GO" id="GO:0016740">
    <property type="term" value="F:transferase activity"/>
    <property type="evidence" value="ECO:0007669"/>
    <property type="project" value="UniProtKB-KW"/>
</dbReference>
<accession>A0A1H6MM01</accession>
<dbReference type="InterPro" id="IPR043519">
    <property type="entry name" value="NT_sf"/>
</dbReference>
<dbReference type="Gene3D" id="3.30.460.10">
    <property type="entry name" value="Beta Polymerase, domain 2"/>
    <property type="match status" value="1"/>
</dbReference>
<dbReference type="Proteomes" id="UP000199371">
    <property type="component" value="Unassembled WGS sequence"/>
</dbReference>
<reference evidence="3" key="1">
    <citation type="submission" date="2016-10" db="EMBL/GenBank/DDBJ databases">
        <authorList>
            <person name="Varghese N."/>
            <person name="Submissions S."/>
        </authorList>
    </citation>
    <scope>NUCLEOTIDE SEQUENCE [LARGE SCALE GENOMIC DNA]</scope>
    <source>
        <strain evidence="3">DSM 17616</strain>
    </source>
</reference>
<dbReference type="SUPFAM" id="SSF81301">
    <property type="entry name" value="Nucleotidyltransferase"/>
    <property type="match status" value="1"/>
</dbReference>
<dbReference type="EMBL" id="FNXF01000010">
    <property type="protein sequence ID" value="SEH98882.1"/>
    <property type="molecule type" value="Genomic_DNA"/>
</dbReference>
<dbReference type="Pfam" id="PF18765">
    <property type="entry name" value="Polbeta"/>
    <property type="match status" value="1"/>
</dbReference>
<proteinExistence type="predicted"/>
<evidence type="ECO:0000313" key="2">
    <source>
        <dbReference type="EMBL" id="SEH98882.1"/>
    </source>
</evidence>
<evidence type="ECO:0000313" key="3">
    <source>
        <dbReference type="Proteomes" id="UP000199371"/>
    </source>
</evidence>
<sequence>MSHGLPDLTVAKLQGVFARHPAIEQVVLYGSRAKGNYRPGSDIDLTLLGQSCDDNTLRLVMRELDELNTPYLMDVSLYHQLLSEDLKKHIADFGKVFYQRAL</sequence>
<dbReference type="AlphaFoldDB" id="A0A1H6MM01"/>
<dbReference type="OrthoDB" id="9803106at2"/>
<dbReference type="InterPro" id="IPR041633">
    <property type="entry name" value="Polbeta"/>
</dbReference>